<dbReference type="GO" id="GO:0005524">
    <property type="term" value="F:ATP binding"/>
    <property type="evidence" value="ECO:0007669"/>
    <property type="project" value="UniProtKB-UniRule"/>
</dbReference>
<dbReference type="FunFam" id="1.10.510.10:FF:000178">
    <property type="entry name" value="Calcium-dependent protein kinase 5"/>
    <property type="match status" value="1"/>
</dbReference>
<name>A0A5A7Q974_STRAF</name>
<feature type="binding site" evidence="15">
    <location>
        <position position="124"/>
    </location>
    <ligand>
        <name>ATP</name>
        <dbReference type="ChEBI" id="CHEBI:30616"/>
    </ligand>
</feature>
<dbReference type="OrthoDB" id="40902at2759"/>
<comment type="caution">
    <text evidence="19">The sequence shown here is derived from an EMBL/GenBank/DDBJ whole genome shotgun (WGS) entry which is preliminary data.</text>
</comment>
<gene>
    <name evidence="19" type="ORF">STAS_18558</name>
</gene>
<evidence type="ECO:0000256" key="17">
    <source>
        <dbReference type="SAM" id="MobiDB-lite"/>
    </source>
</evidence>
<dbReference type="EC" id="2.7.11.1" evidence="2"/>
<evidence type="ECO:0000256" key="4">
    <source>
        <dbReference type="ARBA" id="ARBA00022553"/>
    </source>
</evidence>
<dbReference type="InterPro" id="IPR000719">
    <property type="entry name" value="Prot_kinase_dom"/>
</dbReference>
<dbReference type="SUPFAM" id="SSF56112">
    <property type="entry name" value="Protein kinase-like (PK-like)"/>
    <property type="match status" value="1"/>
</dbReference>
<keyword evidence="10" id="KW-0106">Calcium</keyword>
<keyword evidence="11 15" id="KW-0067">ATP-binding</keyword>
<feature type="domain" description="Protein kinase" evidence="18">
    <location>
        <begin position="91"/>
        <end position="349"/>
    </location>
</feature>
<dbReference type="InterPro" id="IPR050205">
    <property type="entry name" value="CDPK_Ser/Thr_kinases"/>
</dbReference>
<dbReference type="AlphaFoldDB" id="A0A5A7Q974"/>
<accession>A0A5A7Q974</accession>
<dbReference type="Pfam" id="PF00069">
    <property type="entry name" value="Pkinase"/>
    <property type="match status" value="1"/>
</dbReference>
<dbReference type="InterPro" id="IPR008271">
    <property type="entry name" value="Ser/Thr_kinase_AS"/>
</dbReference>
<dbReference type="Gene3D" id="1.10.510.10">
    <property type="entry name" value="Transferase(Phosphotransferase) domain 1"/>
    <property type="match status" value="1"/>
</dbReference>
<dbReference type="EMBL" id="BKCP01006183">
    <property type="protein sequence ID" value="GER41825.1"/>
    <property type="molecule type" value="Genomic_DNA"/>
</dbReference>
<keyword evidence="7" id="KW-0677">Repeat</keyword>
<organism evidence="19 20">
    <name type="scientific">Striga asiatica</name>
    <name type="common">Asiatic witchweed</name>
    <name type="synonym">Buchnera asiatica</name>
    <dbReference type="NCBI Taxonomy" id="4170"/>
    <lineage>
        <taxon>Eukaryota</taxon>
        <taxon>Viridiplantae</taxon>
        <taxon>Streptophyta</taxon>
        <taxon>Embryophyta</taxon>
        <taxon>Tracheophyta</taxon>
        <taxon>Spermatophyta</taxon>
        <taxon>Magnoliopsida</taxon>
        <taxon>eudicotyledons</taxon>
        <taxon>Gunneridae</taxon>
        <taxon>Pentapetalae</taxon>
        <taxon>asterids</taxon>
        <taxon>lamiids</taxon>
        <taxon>Lamiales</taxon>
        <taxon>Orobanchaceae</taxon>
        <taxon>Buchnereae</taxon>
        <taxon>Striga</taxon>
    </lineage>
</organism>
<feature type="region of interest" description="Disordered" evidence="17">
    <location>
        <begin position="47"/>
        <end position="70"/>
    </location>
</feature>
<keyword evidence="8 15" id="KW-0547">Nucleotide-binding</keyword>
<evidence type="ECO:0000256" key="16">
    <source>
        <dbReference type="RuleBase" id="RU000304"/>
    </source>
</evidence>
<comment type="catalytic activity">
    <reaction evidence="13">
        <text>L-threonyl-[protein] + ATP = O-phospho-L-threonyl-[protein] + ADP + H(+)</text>
        <dbReference type="Rhea" id="RHEA:46608"/>
        <dbReference type="Rhea" id="RHEA-COMP:11060"/>
        <dbReference type="Rhea" id="RHEA-COMP:11605"/>
        <dbReference type="ChEBI" id="CHEBI:15378"/>
        <dbReference type="ChEBI" id="CHEBI:30013"/>
        <dbReference type="ChEBI" id="CHEBI:30616"/>
        <dbReference type="ChEBI" id="CHEBI:61977"/>
        <dbReference type="ChEBI" id="CHEBI:456216"/>
        <dbReference type="EC" id="2.7.11.1"/>
    </reaction>
</comment>
<evidence type="ECO:0000256" key="3">
    <source>
        <dbReference type="ARBA" id="ARBA00022527"/>
    </source>
</evidence>
<evidence type="ECO:0000256" key="13">
    <source>
        <dbReference type="ARBA" id="ARBA00047899"/>
    </source>
</evidence>
<dbReference type="GO" id="GO:0004674">
    <property type="term" value="F:protein serine/threonine kinase activity"/>
    <property type="evidence" value="ECO:0007669"/>
    <property type="project" value="UniProtKB-KW"/>
</dbReference>
<dbReference type="FunFam" id="3.30.200.20:FF:000004">
    <property type="entry name" value="Calcium-dependent protein kinase 1"/>
    <property type="match status" value="1"/>
</dbReference>
<protein>
    <recommendedName>
        <fullName evidence="2">non-specific serine/threonine protein kinase</fullName>
        <ecNumber evidence="2">2.7.11.1</ecNumber>
    </recommendedName>
</protein>
<evidence type="ECO:0000256" key="12">
    <source>
        <dbReference type="ARBA" id="ARBA00024334"/>
    </source>
</evidence>
<evidence type="ECO:0000256" key="11">
    <source>
        <dbReference type="ARBA" id="ARBA00022840"/>
    </source>
</evidence>
<evidence type="ECO:0000256" key="6">
    <source>
        <dbReference type="ARBA" id="ARBA00022723"/>
    </source>
</evidence>
<evidence type="ECO:0000256" key="9">
    <source>
        <dbReference type="ARBA" id="ARBA00022777"/>
    </source>
</evidence>
<evidence type="ECO:0000256" key="5">
    <source>
        <dbReference type="ARBA" id="ARBA00022679"/>
    </source>
</evidence>
<evidence type="ECO:0000256" key="14">
    <source>
        <dbReference type="ARBA" id="ARBA00048679"/>
    </source>
</evidence>
<reference evidence="20" key="1">
    <citation type="journal article" date="2019" name="Curr. Biol.">
        <title>Genome Sequence of Striga asiatica Provides Insight into the Evolution of Plant Parasitism.</title>
        <authorList>
            <person name="Yoshida S."/>
            <person name="Kim S."/>
            <person name="Wafula E.K."/>
            <person name="Tanskanen J."/>
            <person name="Kim Y.M."/>
            <person name="Honaas L."/>
            <person name="Yang Z."/>
            <person name="Spallek T."/>
            <person name="Conn C.E."/>
            <person name="Ichihashi Y."/>
            <person name="Cheong K."/>
            <person name="Cui S."/>
            <person name="Der J.P."/>
            <person name="Gundlach H."/>
            <person name="Jiao Y."/>
            <person name="Hori C."/>
            <person name="Ishida J.K."/>
            <person name="Kasahara H."/>
            <person name="Kiba T."/>
            <person name="Kim M.S."/>
            <person name="Koo N."/>
            <person name="Laohavisit A."/>
            <person name="Lee Y.H."/>
            <person name="Lumba S."/>
            <person name="McCourt P."/>
            <person name="Mortimer J.C."/>
            <person name="Mutuku J.M."/>
            <person name="Nomura T."/>
            <person name="Sasaki-Sekimoto Y."/>
            <person name="Seto Y."/>
            <person name="Wang Y."/>
            <person name="Wakatake T."/>
            <person name="Sakakibara H."/>
            <person name="Demura T."/>
            <person name="Yamaguchi S."/>
            <person name="Yoneyama K."/>
            <person name="Manabe R.I."/>
            <person name="Nelson D.C."/>
            <person name="Schulman A.H."/>
            <person name="Timko M.P."/>
            <person name="dePamphilis C.W."/>
            <person name="Choi D."/>
            <person name="Shirasu K."/>
        </authorList>
    </citation>
    <scope>NUCLEOTIDE SEQUENCE [LARGE SCALE GENOMIC DNA]</scope>
    <source>
        <strain evidence="20">cv. UVA1</strain>
    </source>
</reference>
<dbReference type="Proteomes" id="UP000325081">
    <property type="component" value="Unassembled WGS sequence"/>
</dbReference>
<comment type="similarity">
    <text evidence="12">Belongs to the protein kinase superfamily. Ser/Thr protein kinase family. CDPK subfamily.</text>
</comment>
<sequence>MGNNCPTWKISEDGFFDTMTHNNNKAKNRVAPTNFLINPPQTIEIKSRDTKQLQPAIKPKNPTTNTKKPISAGLQADSILDTKTGFFKEHYTLGDELGRGQYGKTFLCTQKKTGKKFACKSIAKRRLLTQEDVQGVRREIQIMRHLAENRDVISIMGAYEDSVAVYVVMELCRGGELFERILKHDFYSEEKAAELTRKIVGVIEKCHSLGVMHRDLKPENFLFVDDDEDSDLKLIDFGLSVFFKQGKKFSEVVGSPHYIAPEVLCNYYGPEADIWSAGVIVYILLCGVLPFWGDSDQEIFGKVLNGDIDFLSDPWPNISECAKDLVKKMLVRNPKRRITAQQILRHPWLQVNQNKIDKDNQ</sequence>
<dbReference type="Gene3D" id="3.30.200.20">
    <property type="entry name" value="Phosphorylase Kinase, domain 1"/>
    <property type="match status" value="1"/>
</dbReference>
<dbReference type="GO" id="GO:0046872">
    <property type="term" value="F:metal ion binding"/>
    <property type="evidence" value="ECO:0007669"/>
    <property type="project" value="UniProtKB-KW"/>
</dbReference>
<dbReference type="PROSITE" id="PS50011">
    <property type="entry name" value="PROTEIN_KINASE_DOM"/>
    <property type="match status" value="1"/>
</dbReference>
<comment type="similarity">
    <text evidence="1">Belongs to the protein kinase superfamily. CAMK Ser/Thr protein kinase family. CaMK subfamily.</text>
</comment>
<dbReference type="PROSITE" id="PS00107">
    <property type="entry name" value="PROTEIN_KINASE_ATP"/>
    <property type="match status" value="1"/>
</dbReference>
<keyword evidence="6" id="KW-0479">Metal-binding</keyword>
<dbReference type="CDD" id="cd05117">
    <property type="entry name" value="STKc_CAMK"/>
    <property type="match status" value="1"/>
</dbReference>
<keyword evidence="3 16" id="KW-0723">Serine/threonine-protein kinase</keyword>
<evidence type="ECO:0000256" key="15">
    <source>
        <dbReference type="PROSITE-ProRule" id="PRU10141"/>
    </source>
</evidence>
<dbReference type="SMART" id="SM00220">
    <property type="entry name" value="S_TKc"/>
    <property type="match status" value="1"/>
</dbReference>
<evidence type="ECO:0000256" key="8">
    <source>
        <dbReference type="ARBA" id="ARBA00022741"/>
    </source>
</evidence>
<comment type="catalytic activity">
    <reaction evidence="14">
        <text>L-seryl-[protein] + ATP = O-phospho-L-seryl-[protein] + ADP + H(+)</text>
        <dbReference type="Rhea" id="RHEA:17989"/>
        <dbReference type="Rhea" id="RHEA-COMP:9863"/>
        <dbReference type="Rhea" id="RHEA-COMP:11604"/>
        <dbReference type="ChEBI" id="CHEBI:15378"/>
        <dbReference type="ChEBI" id="CHEBI:29999"/>
        <dbReference type="ChEBI" id="CHEBI:30616"/>
        <dbReference type="ChEBI" id="CHEBI:83421"/>
        <dbReference type="ChEBI" id="CHEBI:456216"/>
        <dbReference type="EC" id="2.7.11.1"/>
    </reaction>
</comment>
<dbReference type="PROSITE" id="PS00108">
    <property type="entry name" value="PROTEIN_KINASE_ST"/>
    <property type="match status" value="1"/>
</dbReference>
<feature type="compositionally biased region" description="Low complexity" evidence="17">
    <location>
        <begin position="58"/>
        <end position="69"/>
    </location>
</feature>
<dbReference type="PANTHER" id="PTHR24349">
    <property type="entry name" value="SERINE/THREONINE-PROTEIN KINASE"/>
    <property type="match status" value="1"/>
</dbReference>
<evidence type="ECO:0000256" key="2">
    <source>
        <dbReference type="ARBA" id="ARBA00012513"/>
    </source>
</evidence>
<evidence type="ECO:0000256" key="10">
    <source>
        <dbReference type="ARBA" id="ARBA00022837"/>
    </source>
</evidence>
<keyword evidence="9 19" id="KW-0418">Kinase</keyword>
<evidence type="ECO:0000313" key="19">
    <source>
        <dbReference type="EMBL" id="GER41825.1"/>
    </source>
</evidence>
<proteinExistence type="inferred from homology"/>
<evidence type="ECO:0000256" key="7">
    <source>
        <dbReference type="ARBA" id="ARBA00022737"/>
    </source>
</evidence>
<keyword evidence="4" id="KW-0597">Phosphoprotein</keyword>
<evidence type="ECO:0000259" key="18">
    <source>
        <dbReference type="PROSITE" id="PS50011"/>
    </source>
</evidence>
<keyword evidence="20" id="KW-1185">Reference proteome</keyword>
<dbReference type="InterPro" id="IPR011009">
    <property type="entry name" value="Kinase-like_dom_sf"/>
</dbReference>
<keyword evidence="5" id="KW-0808">Transferase</keyword>
<dbReference type="InterPro" id="IPR017441">
    <property type="entry name" value="Protein_kinase_ATP_BS"/>
</dbReference>
<evidence type="ECO:0000313" key="20">
    <source>
        <dbReference type="Proteomes" id="UP000325081"/>
    </source>
</evidence>
<evidence type="ECO:0000256" key="1">
    <source>
        <dbReference type="ARBA" id="ARBA00005354"/>
    </source>
</evidence>